<name>A0AAE0VYV5_9BIVA</name>
<evidence type="ECO:0000313" key="2">
    <source>
        <dbReference type="EMBL" id="KAK3594272.1"/>
    </source>
</evidence>
<accession>A0AAE0VYV5</accession>
<reference evidence="2" key="3">
    <citation type="submission" date="2023-05" db="EMBL/GenBank/DDBJ databases">
        <authorList>
            <person name="Smith C.H."/>
        </authorList>
    </citation>
    <scope>NUCLEOTIDE SEQUENCE</scope>
    <source>
        <strain evidence="2">CHS0354</strain>
        <tissue evidence="2">Mantle</tissue>
    </source>
</reference>
<dbReference type="EMBL" id="JAEAOA010000579">
    <property type="protein sequence ID" value="KAK3594272.1"/>
    <property type="molecule type" value="Genomic_DNA"/>
</dbReference>
<protein>
    <submittedName>
        <fullName evidence="2">Uncharacterized protein</fullName>
    </submittedName>
</protein>
<dbReference type="SUPFAM" id="SSF57501">
    <property type="entry name" value="Cystine-knot cytokines"/>
    <property type="match status" value="1"/>
</dbReference>
<keyword evidence="1" id="KW-0812">Transmembrane</keyword>
<dbReference type="InterPro" id="IPR029034">
    <property type="entry name" value="Cystine-knot_cytokine"/>
</dbReference>
<organism evidence="2 3">
    <name type="scientific">Potamilus streckersoni</name>
    <dbReference type="NCBI Taxonomy" id="2493646"/>
    <lineage>
        <taxon>Eukaryota</taxon>
        <taxon>Metazoa</taxon>
        <taxon>Spiralia</taxon>
        <taxon>Lophotrochozoa</taxon>
        <taxon>Mollusca</taxon>
        <taxon>Bivalvia</taxon>
        <taxon>Autobranchia</taxon>
        <taxon>Heteroconchia</taxon>
        <taxon>Palaeoheterodonta</taxon>
        <taxon>Unionida</taxon>
        <taxon>Unionoidea</taxon>
        <taxon>Unionidae</taxon>
        <taxon>Ambleminae</taxon>
        <taxon>Lampsilini</taxon>
        <taxon>Potamilus</taxon>
    </lineage>
</organism>
<sequence>MLRFCPTRRREKSGILSMQLWSTRSKISEDKDQTSMEGDTARALVDGATNYRRKQNDSSTQKKGSCTTRLLLGLTIFFFLTTVGTLAVFLWRELVYHRPTEPLKDKVLAKFPGYFRTTEEQKLFEGNFSDLNTGQPVMVNQSIYDYGYTSCSINCRQNFRRKRQTYAPGSIFHGCCVSNTYFASPETKMNIFGVMKTIVHYVNVRQYFQATNCSSVIGCTGCRCTQDRSVQTAVVFKAGVTTPDDIEDFETNFFYFDGCCTCRNT</sequence>
<feature type="transmembrane region" description="Helical" evidence="1">
    <location>
        <begin position="70"/>
        <end position="91"/>
    </location>
</feature>
<evidence type="ECO:0000313" key="3">
    <source>
        <dbReference type="Proteomes" id="UP001195483"/>
    </source>
</evidence>
<keyword evidence="1" id="KW-1133">Transmembrane helix</keyword>
<dbReference type="Proteomes" id="UP001195483">
    <property type="component" value="Unassembled WGS sequence"/>
</dbReference>
<reference evidence="2" key="1">
    <citation type="journal article" date="2021" name="Genome Biol. Evol.">
        <title>A High-Quality Reference Genome for a Parasitic Bivalve with Doubly Uniparental Inheritance (Bivalvia: Unionida).</title>
        <authorList>
            <person name="Smith C.H."/>
        </authorList>
    </citation>
    <scope>NUCLEOTIDE SEQUENCE</scope>
    <source>
        <strain evidence="2">CHS0354</strain>
    </source>
</reference>
<dbReference type="AlphaFoldDB" id="A0AAE0VYV5"/>
<reference evidence="2" key="2">
    <citation type="journal article" date="2021" name="Genome Biol. Evol.">
        <title>Developing a high-quality reference genome for a parasitic bivalve with doubly uniparental inheritance (Bivalvia: Unionida).</title>
        <authorList>
            <person name="Smith C.H."/>
        </authorList>
    </citation>
    <scope>NUCLEOTIDE SEQUENCE</scope>
    <source>
        <strain evidence="2">CHS0354</strain>
        <tissue evidence="2">Mantle</tissue>
    </source>
</reference>
<comment type="caution">
    <text evidence="2">The sequence shown here is derived from an EMBL/GenBank/DDBJ whole genome shotgun (WGS) entry which is preliminary data.</text>
</comment>
<proteinExistence type="predicted"/>
<gene>
    <name evidence="2" type="ORF">CHS0354_008854</name>
</gene>
<keyword evidence="1" id="KW-0472">Membrane</keyword>
<evidence type="ECO:0000256" key="1">
    <source>
        <dbReference type="SAM" id="Phobius"/>
    </source>
</evidence>
<keyword evidence="3" id="KW-1185">Reference proteome</keyword>